<comment type="similarity">
    <text evidence="12">Belongs to the TDD superfamily. TSR3 family.</text>
</comment>
<dbReference type="SUPFAM" id="SSF55550">
    <property type="entry name" value="SH2 domain"/>
    <property type="match status" value="1"/>
</dbReference>
<comment type="catalytic activity">
    <reaction evidence="12">
        <text>an N(1)-methylpseudouridine in rRNA + S-adenosyl-L-methionine = N(1)-methyl-N(3)-[(3S)-3-amino-3-carboxypropyl]pseudouridine in rRNA + S-methyl-5'-thioadenosine + H(+)</text>
        <dbReference type="Rhea" id="RHEA:63296"/>
        <dbReference type="Rhea" id="RHEA-COMP:11634"/>
        <dbReference type="Rhea" id="RHEA-COMP:16310"/>
        <dbReference type="ChEBI" id="CHEBI:15378"/>
        <dbReference type="ChEBI" id="CHEBI:17509"/>
        <dbReference type="ChEBI" id="CHEBI:59789"/>
        <dbReference type="ChEBI" id="CHEBI:74890"/>
        <dbReference type="ChEBI" id="CHEBI:146234"/>
        <dbReference type="EC" id="2.5.1.157"/>
    </reaction>
</comment>
<dbReference type="Gene3D" id="6.10.250.1620">
    <property type="match status" value="1"/>
</dbReference>
<comment type="similarity">
    <text evidence="1">Belongs to the V-ATPase E subunit family.</text>
</comment>
<feature type="binding site" evidence="12">
    <location>
        <position position="153"/>
    </location>
    <ligand>
        <name>S-adenosyl-L-methionine</name>
        <dbReference type="ChEBI" id="CHEBI:59789"/>
    </ligand>
</feature>
<dbReference type="InterPro" id="IPR046349">
    <property type="entry name" value="C1-like_sf"/>
</dbReference>
<dbReference type="GO" id="GO:1904047">
    <property type="term" value="F:S-adenosyl-L-methionine binding"/>
    <property type="evidence" value="ECO:0007669"/>
    <property type="project" value="UniProtKB-UniRule"/>
</dbReference>
<keyword evidence="12" id="KW-0690">Ribosome biogenesis</keyword>
<dbReference type="Pfam" id="PF04068">
    <property type="entry name" value="Fer4_RLI"/>
    <property type="match status" value="1"/>
</dbReference>
<comment type="function">
    <text evidence="12">Aminocarboxypropyltransferase that catalyzes the aminocarboxypropyl transfer on pseudouridine in 18S rRNA. It constitutes the last step in biosynthesis of the hypermodified N1-methyl-N3-(3-amino-3-carboxypropyl) pseudouridine (m1acp3-Psi).</text>
</comment>
<dbReference type="GO" id="GO:0000455">
    <property type="term" value="P:enzyme-directed rRNA pseudouridine synthesis"/>
    <property type="evidence" value="ECO:0007669"/>
    <property type="project" value="UniProtKB-UniRule"/>
</dbReference>
<dbReference type="InterPro" id="IPR012675">
    <property type="entry name" value="Beta-grasp_dom_sf"/>
</dbReference>
<comment type="pathway">
    <text evidence="11 14">tRNA modification; 5-methoxycarbonylmethyl-2-thiouridine-tRNA biosynthesis.</text>
</comment>
<dbReference type="SMART" id="SM00109">
    <property type="entry name" value="C1"/>
    <property type="match status" value="1"/>
</dbReference>
<dbReference type="GO" id="GO:0007165">
    <property type="term" value="P:signal transduction"/>
    <property type="evidence" value="ECO:0007669"/>
    <property type="project" value="InterPro"/>
</dbReference>
<dbReference type="PRINTS" id="PR00008">
    <property type="entry name" value="DAGPEDOMAIN"/>
</dbReference>
<evidence type="ECO:0000256" key="7">
    <source>
        <dbReference type="ARBA" id="ARBA00022723"/>
    </source>
</evidence>
<evidence type="ECO:0000256" key="15">
    <source>
        <dbReference type="SAM" id="Coils"/>
    </source>
</evidence>
<dbReference type="SUPFAM" id="SSF57889">
    <property type="entry name" value="Cysteine-rich domain"/>
    <property type="match status" value="1"/>
</dbReference>
<dbReference type="EC" id="2.5.1.157" evidence="12"/>
<accession>A0A1Y3E4R9</accession>
<dbReference type="Gene3D" id="3.30.2320.30">
    <property type="entry name" value="ATP synthase, E subunit, C-terminal"/>
    <property type="match status" value="1"/>
</dbReference>
<feature type="coiled-coil region" evidence="15">
    <location>
        <begin position="712"/>
        <end position="739"/>
    </location>
</feature>
<dbReference type="InterPro" id="IPR051854">
    <property type="entry name" value="Rho-type_GAP"/>
</dbReference>
<dbReference type="AlphaFoldDB" id="A0A1Y3E4R9"/>
<dbReference type="CDD" id="cd20806">
    <property type="entry name" value="C1_CHN"/>
    <property type="match status" value="1"/>
</dbReference>
<evidence type="ECO:0000256" key="12">
    <source>
        <dbReference type="HAMAP-Rule" id="MF_03146"/>
    </source>
</evidence>
<comment type="caution">
    <text evidence="12">Lacks conserved residue(s) required for the propagation of feature annotation.</text>
</comment>
<dbReference type="Proteomes" id="UP000243006">
    <property type="component" value="Unassembled WGS sequence"/>
</dbReference>
<dbReference type="InterPro" id="IPR016155">
    <property type="entry name" value="Mopterin_synth/thiamin_S_b"/>
</dbReference>
<feature type="modified residue" description="1-thioglycine" evidence="11">
    <location>
        <position position="1025"/>
    </location>
</feature>
<evidence type="ECO:0000256" key="6">
    <source>
        <dbReference type="ARBA" id="ARBA00022694"/>
    </source>
</evidence>
<feature type="domain" description="SH2" evidence="16">
    <location>
        <begin position="298"/>
        <end position="367"/>
    </location>
</feature>
<dbReference type="Pfam" id="PF00017">
    <property type="entry name" value="SH2"/>
    <property type="match status" value="1"/>
</dbReference>
<feature type="domain" description="Rho-GAP" evidence="18">
    <location>
        <begin position="515"/>
        <end position="706"/>
    </location>
</feature>
<evidence type="ECO:0000256" key="10">
    <source>
        <dbReference type="ARBA" id="ARBA00023065"/>
    </source>
</evidence>
<keyword evidence="8 11" id="KW-0833">Ubl conjugation pathway</keyword>
<dbReference type="InterPro" id="IPR007177">
    <property type="entry name" value="Tsr3_C"/>
</dbReference>
<feature type="binding site" evidence="12">
    <location>
        <position position="130"/>
    </location>
    <ligand>
        <name>S-adenosyl-L-methionine</name>
        <dbReference type="ChEBI" id="CHEBI:59789"/>
    </ligand>
</feature>
<dbReference type="PANTHER" id="PTHR46075:SF2">
    <property type="entry name" value="RHO GTPASE ACTIVATING PROTEIN AT 5A, ISOFORM A"/>
    <property type="match status" value="1"/>
</dbReference>
<evidence type="ECO:0000313" key="20">
    <source>
        <dbReference type="Proteomes" id="UP000243006"/>
    </source>
</evidence>
<dbReference type="GO" id="GO:0005829">
    <property type="term" value="C:cytosol"/>
    <property type="evidence" value="ECO:0007669"/>
    <property type="project" value="UniProtKB-UniRule"/>
</dbReference>
<dbReference type="GO" id="GO:0106388">
    <property type="term" value="F:rRNA small subunit aminocarboxypropyltransferase activity"/>
    <property type="evidence" value="ECO:0007669"/>
    <property type="project" value="UniProtKB-EC"/>
</dbReference>
<evidence type="ECO:0000256" key="3">
    <source>
        <dbReference type="ARBA" id="ARBA00022468"/>
    </source>
</evidence>
<dbReference type="FunFam" id="3.30.505.10:FF:000019">
    <property type="entry name" value="Chimaerin"/>
    <property type="match status" value="1"/>
</dbReference>
<organism evidence="19 20">
    <name type="scientific">Trichinella nativa</name>
    <dbReference type="NCBI Taxonomy" id="6335"/>
    <lineage>
        <taxon>Eukaryota</taxon>
        <taxon>Metazoa</taxon>
        <taxon>Ecdysozoa</taxon>
        <taxon>Nematoda</taxon>
        <taxon>Enoplea</taxon>
        <taxon>Dorylaimia</taxon>
        <taxon>Trichinellida</taxon>
        <taxon>Trichinellidae</taxon>
        <taxon>Trichinella</taxon>
    </lineage>
</organism>
<evidence type="ECO:0000256" key="1">
    <source>
        <dbReference type="ARBA" id="ARBA00005901"/>
    </source>
</evidence>
<dbReference type="SUPFAM" id="SSF48350">
    <property type="entry name" value="GTPase activation domain, GAP"/>
    <property type="match status" value="1"/>
</dbReference>
<evidence type="ECO:0000259" key="17">
    <source>
        <dbReference type="PROSITE" id="PS50081"/>
    </source>
</evidence>
<keyword evidence="10" id="KW-0406">Ion transport</keyword>
<dbReference type="InterPro" id="IPR020454">
    <property type="entry name" value="DAG/PE-bd"/>
</dbReference>
<evidence type="ECO:0000259" key="18">
    <source>
        <dbReference type="PROSITE" id="PS50238"/>
    </source>
</evidence>
<gene>
    <name evidence="19" type="ORF">D917_00767</name>
</gene>
<dbReference type="SMART" id="SM00324">
    <property type="entry name" value="RhoGAP"/>
    <property type="match status" value="1"/>
</dbReference>
<dbReference type="InterPro" id="IPR002842">
    <property type="entry name" value="ATPase_V1_Esu"/>
</dbReference>
<evidence type="ECO:0000256" key="13">
    <source>
        <dbReference type="PROSITE-ProRule" id="PRU00191"/>
    </source>
</evidence>
<dbReference type="PROSITE" id="PS50081">
    <property type="entry name" value="ZF_DAG_PE_2"/>
    <property type="match status" value="1"/>
</dbReference>
<dbReference type="InterPro" id="IPR035840">
    <property type="entry name" value="Chimaerin_SH2"/>
</dbReference>
<dbReference type="CDD" id="cd10352">
    <property type="entry name" value="SH2_a2chimerin_b2chimerin"/>
    <property type="match status" value="1"/>
</dbReference>
<feature type="cross-link" description="Glycyl lysine isopeptide (Gly-Lys) (interchain with K-? in acceptor proteins)" evidence="11">
    <location>
        <position position="1025"/>
    </location>
</feature>
<dbReference type="NCBIfam" id="NF002621">
    <property type="entry name" value="PRK02287.1"/>
    <property type="match status" value="1"/>
</dbReference>
<dbReference type="Pfam" id="PF00620">
    <property type="entry name" value="RhoGAP"/>
    <property type="match status" value="1"/>
</dbReference>
<proteinExistence type="inferred from homology"/>
<evidence type="ECO:0000256" key="4">
    <source>
        <dbReference type="ARBA" id="ARBA00022490"/>
    </source>
</evidence>
<dbReference type="HAMAP" id="MF_00311">
    <property type="entry name" value="ATP_synth_E_arch"/>
    <property type="match status" value="1"/>
</dbReference>
<sequence>MICSCIQSYGCPGDTVRTIFPITENGRSGFYQVGTSFEKCKDNAEECQSSEDSSSDEDAESGYTAIPLAMWDFNQCDVKKCTGRKLVRMGFVKSLRLGSFWSGISLTPTASCCLKPQDREIILKYGIAAVDCSWHNIEGTAFGKLKCKHARLLPFLVASNPINYGKSCQLSCAEAFAAALFIVGFKEQSKTVMSKFKWGHGFFNLNGDLLEKYSQCRTAAEVIKVQSEFLTRQERPTVDRTLPPGPMMSGDHVVDESTRLGSAYWKNQLLLLQEGAVKPTMVICEKAVEERPAFFGAEFHGLIGRDESDRLLASAGEGSYLVRQSRRAEYSYTLCIRFDGQTKNYKLFYDGQHFVGEKRFDSVEQLVADGLISMHIEKHAADYVRRMAEQTIYEHSPYSQFQRMRQRLKEQHISGGCALSPSCCCRKTVGVVVVEDNMVVDSDHHQQRPVKSHTFKVQTFLTPHWCDYCGNYIWGLVGQGLKCEECGFAAHRRCAEKTPQDCRPDLKYVKRTFGVDLTTFSMAHRVPVPHVVEWCVDEIERRGLDTEGLYRVSGSHEQIEKLRLQFDADPWSARLCPAEVEDVHALTGLLKLYFRLLPIPLVTYAARRELVRAVGGRLEADPDKLKLVGRVLRDTLPAAHQAVLALFARHLHRVAELSAQNRMTDDNLARILVLTLMTGNGAAATFDQHRIDPAPPSFVPHEKMGLSDDDVKKQLRQMIAFIEQEANEKAEEIDAKAEEEFNIEKGRLVQQHRSKIMDYYERKEKQVELQRKIQNSAMFNQARLRILKAQEDHINNVLNETRSRLLQISNDPTAYPPILKNLIVQALLQLLELEVTLRCRQKDLTLLTQLIPSCVEEARRASSIDCRVSVDRENFLADDSAGGVEVFALGGKIRVSSTLESRLEIISDQLIPDIRVAVLKFVNMQLTLEFVGGSERLLKCPQQMHEIELNNTDDDGRAWTLASLFQWIKQNMLLVNNCSMLICGNSVRPGILVLINEVDWELCNGLQYVLKPNDKVTFISTLHGG</sequence>
<dbReference type="InterPro" id="IPR002219">
    <property type="entry name" value="PKC_DAG/PE"/>
</dbReference>
<protein>
    <recommendedName>
        <fullName evidence="11 12">Multifunctional fusion protein</fullName>
    </recommendedName>
    <domain>
        <recommendedName>
            <fullName evidence="12">18S rRNA aminocarboxypropyltransferase</fullName>
            <ecNumber evidence="12">2.5.1.157</ecNumber>
        </recommendedName>
    </domain>
    <domain>
        <recommendedName>
            <fullName evidence="11">Ubiquitin-related modifier 1 homolog</fullName>
        </recommendedName>
    </domain>
</protein>
<dbReference type="UniPathway" id="UPA00988"/>
<dbReference type="HAMAP" id="MF_01116">
    <property type="entry name" value="TSR3"/>
    <property type="match status" value="1"/>
</dbReference>
<keyword evidence="9" id="KW-0862">Zinc</keyword>
<dbReference type="SUPFAM" id="SSF54285">
    <property type="entry name" value="MoaD/ThiS"/>
    <property type="match status" value="1"/>
</dbReference>
<comment type="subcellular location">
    <subcellularLocation>
        <location evidence="11 14">Cytoplasm</location>
    </subcellularLocation>
</comment>
<dbReference type="SUPFAM" id="SSF160527">
    <property type="entry name" value="V-type ATPase subunit E-like"/>
    <property type="match status" value="1"/>
</dbReference>
<dbReference type="GO" id="GO:0002098">
    <property type="term" value="P:tRNA wobble uridine modification"/>
    <property type="evidence" value="ECO:0007669"/>
    <property type="project" value="UniProtKB-UniRule"/>
</dbReference>
<dbReference type="InterPro" id="IPR015221">
    <property type="entry name" value="Urm1"/>
</dbReference>
<evidence type="ECO:0000256" key="5">
    <source>
        <dbReference type="ARBA" id="ARBA00022499"/>
    </source>
</evidence>
<comment type="PTM">
    <text evidence="11">C-terminal thiocarboxylation occurs in 2 steps, it is first acyl-adenylated (-COAMP) via the hesA/moeB/thiF part of the MOCS3/UBA4 homolog, then thiocarboxylated (-COSH) via the rhodanese domain of the MOCS3/UBA4 homolog.</text>
</comment>
<dbReference type="Gene3D" id="1.10.555.10">
    <property type="entry name" value="Rho GTPase activation protein"/>
    <property type="match status" value="1"/>
</dbReference>
<dbReference type="GO" id="GO:0032447">
    <property type="term" value="P:protein urmylation"/>
    <property type="evidence" value="ECO:0007669"/>
    <property type="project" value="UniProtKB-UniRule"/>
</dbReference>
<keyword evidence="7" id="KW-0479">Metal-binding</keyword>
<dbReference type="SMART" id="SM00252">
    <property type="entry name" value="SH2"/>
    <property type="match status" value="1"/>
</dbReference>
<evidence type="ECO:0000256" key="14">
    <source>
        <dbReference type="RuleBase" id="RU361182"/>
    </source>
</evidence>
<comment type="function">
    <text evidence="11">Acts as a sulfur carrier required for 2-thiolation of mcm(5)S(2)U at tRNA wobble positions of cytosolic tRNA(Lys), tRNA(Glu) and tRNA(Gln). Serves as sulfur donor in tRNA 2-thiolation reaction by being thiocarboxylated (-COSH) at its C-terminus by the MOCS3/UBA4 homolog. The sulfur is then transferred to tRNA to form 2-thiolation of mcm(5)S(2)U. Also acts as a ubiquitin-like protein (UBL) that is covalently conjugated via an isopeptide bond to lysine residues of target proteins. The thiocarboxylated form serves as substrate for conjugation and oxidative stress specifically induces the formation of UBL-protein conjugates.</text>
</comment>
<dbReference type="PROSITE" id="PS50001">
    <property type="entry name" value="SH2"/>
    <property type="match status" value="1"/>
</dbReference>
<keyword evidence="15" id="KW-0175">Coiled coil</keyword>
<evidence type="ECO:0000256" key="8">
    <source>
        <dbReference type="ARBA" id="ARBA00022786"/>
    </source>
</evidence>
<comment type="caution">
    <text evidence="19">The sequence shown here is derived from an EMBL/GenBank/DDBJ whole genome shotgun (WGS) entry which is preliminary data.</text>
</comment>
<dbReference type="Pfam" id="PF01991">
    <property type="entry name" value="vATP-synt_E"/>
    <property type="match status" value="1"/>
</dbReference>
<dbReference type="HAMAP" id="MF_03048">
    <property type="entry name" value="Urm1"/>
    <property type="match status" value="1"/>
</dbReference>
<dbReference type="PROSITE" id="PS00479">
    <property type="entry name" value="ZF_DAG_PE_1"/>
    <property type="match status" value="1"/>
</dbReference>
<evidence type="ECO:0000256" key="2">
    <source>
        <dbReference type="ARBA" id="ARBA00022448"/>
    </source>
</evidence>
<dbReference type="Gene3D" id="3.30.60.20">
    <property type="match status" value="1"/>
</dbReference>
<dbReference type="Pfam" id="PF09138">
    <property type="entry name" value="Urm1"/>
    <property type="match status" value="1"/>
</dbReference>
<dbReference type="Gene3D" id="3.10.20.30">
    <property type="match status" value="1"/>
</dbReference>
<dbReference type="Gene3D" id="3.30.505.10">
    <property type="entry name" value="SH2 domain"/>
    <property type="match status" value="1"/>
</dbReference>
<dbReference type="Pfam" id="PF00130">
    <property type="entry name" value="C1_1"/>
    <property type="match status" value="1"/>
</dbReference>
<evidence type="ECO:0000259" key="16">
    <source>
        <dbReference type="PROSITE" id="PS50001"/>
    </source>
</evidence>
<dbReference type="CDD" id="cd01764">
    <property type="entry name" value="Ubl_Urm1"/>
    <property type="match status" value="1"/>
</dbReference>
<keyword evidence="2" id="KW-0813">Transport</keyword>
<dbReference type="GO" id="GO:0033178">
    <property type="term" value="C:proton-transporting two-sector ATPase complex, catalytic domain"/>
    <property type="evidence" value="ECO:0007669"/>
    <property type="project" value="InterPro"/>
</dbReference>
<keyword evidence="3" id="KW-0343">GTPase activation</keyword>
<evidence type="ECO:0000313" key="19">
    <source>
        <dbReference type="EMBL" id="OUC40113.1"/>
    </source>
</evidence>
<dbReference type="InterPro" id="IPR000198">
    <property type="entry name" value="RhoGAP_dom"/>
</dbReference>
<dbReference type="InterPro" id="IPR022968">
    <property type="entry name" value="Tsr3-like"/>
</dbReference>
<keyword evidence="6 11" id="KW-0819">tRNA processing</keyword>
<keyword evidence="12" id="KW-0949">S-adenosyl-L-methionine</keyword>
<dbReference type="InterPro" id="IPR007209">
    <property type="entry name" value="RNaseL-inhib-like_metal-bd_dom"/>
</dbReference>
<dbReference type="PROSITE" id="PS50238">
    <property type="entry name" value="RHOGAP"/>
    <property type="match status" value="1"/>
</dbReference>
<dbReference type="Pfam" id="PF04034">
    <property type="entry name" value="Ribo_biogen_C"/>
    <property type="match status" value="1"/>
</dbReference>
<keyword evidence="13" id="KW-0727">SH2 domain</keyword>
<dbReference type="GO" id="GO:0034227">
    <property type="term" value="P:tRNA thio-modification"/>
    <property type="evidence" value="ECO:0007669"/>
    <property type="project" value="UniProtKB-UniRule"/>
</dbReference>
<dbReference type="InterPro" id="IPR008936">
    <property type="entry name" value="Rho_GTPase_activation_prot"/>
</dbReference>
<keyword evidence="12" id="KW-0698">rRNA processing</keyword>
<feature type="domain" description="Phorbol-ester/DAG-type" evidence="17">
    <location>
        <begin position="452"/>
        <end position="502"/>
    </location>
</feature>
<comment type="similarity">
    <text evidence="11 14">Belongs to the URM1 family.</text>
</comment>
<reference evidence="19 20" key="1">
    <citation type="submission" date="2015-04" db="EMBL/GenBank/DDBJ databases">
        <title>Draft genome of the roundworm Trichinella nativa.</title>
        <authorList>
            <person name="Mitreva M."/>
        </authorList>
    </citation>
    <scope>NUCLEOTIDE SEQUENCE [LARGE SCALE GENOMIC DNA]</scope>
    <source>
        <strain evidence="19 20">ISS45</strain>
    </source>
</reference>
<dbReference type="FunFam" id="3.30.60.20:FF:000025">
    <property type="entry name" value="Chimaerin"/>
    <property type="match status" value="1"/>
</dbReference>
<feature type="binding site" evidence="12">
    <location>
        <position position="82"/>
    </location>
    <ligand>
        <name>S-adenosyl-L-methionine</name>
        <dbReference type="ChEBI" id="CHEBI:59789"/>
    </ligand>
</feature>
<keyword evidence="5 11" id="KW-1017">Isopeptide bond</keyword>
<evidence type="ECO:0000256" key="11">
    <source>
        <dbReference type="HAMAP-Rule" id="MF_03048"/>
    </source>
</evidence>
<dbReference type="InterPro" id="IPR036860">
    <property type="entry name" value="SH2_dom_sf"/>
</dbReference>
<dbReference type="GO" id="GO:0046961">
    <property type="term" value="F:proton-transporting ATPase activity, rotational mechanism"/>
    <property type="evidence" value="ECO:0007669"/>
    <property type="project" value="InterPro"/>
</dbReference>
<dbReference type="PANTHER" id="PTHR46075">
    <property type="entry name" value="CHIMERIN FAMILY MEMBER"/>
    <property type="match status" value="1"/>
</dbReference>
<dbReference type="EMBL" id="LVZM01023262">
    <property type="protein sequence ID" value="OUC40113.1"/>
    <property type="molecule type" value="Genomic_DNA"/>
</dbReference>
<dbReference type="InterPro" id="IPR000980">
    <property type="entry name" value="SH2"/>
</dbReference>
<keyword evidence="12" id="KW-0808">Transferase</keyword>
<dbReference type="InterPro" id="IPR038495">
    <property type="entry name" value="ATPase_E_C"/>
</dbReference>
<dbReference type="GO" id="GO:0005096">
    <property type="term" value="F:GTPase activator activity"/>
    <property type="evidence" value="ECO:0007669"/>
    <property type="project" value="UniProtKB-KW"/>
</dbReference>
<evidence type="ECO:0000256" key="9">
    <source>
        <dbReference type="ARBA" id="ARBA00022833"/>
    </source>
</evidence>
<name>A0A1Y3E4R9_9BILA</name>
<keyword evidence="4 11" id="KW-0963">Cytoplasm</keyword>
<dbReference type="GO" id="GO:0046872">
    <property type="term" value="F:metal ion binding"/>
    <property type="evidence" value="ECO:0007669"/>
    <property type="project" value="UniProtKB-KW"/>
</dbReference>